<keyword evidence="5" id="KW-0255">Endonuclease</keyword>
<evidence type="ECO:0000256" key="3">
    <source>
        <dbReference type="ARBA" id="ARBA00022722"/>
    </source>
</evidence>
<feature type="signal peptide" evidence="10">
    <location>
        <begin position="1"/>
        <end position="20"/>
    </location>
</feature>
<dbReference type="SUPFAM" id="SSF53933">
    <property type="entry name" value="Microbial ribonucleases"/>
    <property type="match status" value="1"/>
</dbReference>
<evidence type="ECO:0000256" key="9">
    <source>
        <dbReference type="ARBA" id="ARBA00034015"/>
    </source>
</evidence>
<comment type="similarity">
    <text evidence="1">Belongs to the ribonuclease N1/T1 family.</text>
</comment>
<reference evidence="11" key="1">
    <citation type="submission" date="2023-06" db="EMBL/GenBank/DDBJ databases">
        <title>Genome-scale phylogeny and comparative genomics of the fungal order Sordariales.</title>
        <authorList>
            <consortium name="Lawrence Berkeley National Laboratory"/>
            <person name="Hensen N."/>
            <person name="Bonometti L."/>
            <person name="Westerberg I."/>
            <person name="Brannstrom I.O."/>
            <person name="Guillou S."/>
            <person name="Cros-Aarteil S."/>
            <person name="Calhoun S."/>
            <person name="Haridas S."/>
            <person name="Kuo A."/>
            <person name="Mondo S."/>
            <person name="Pangilinan J."/>
            <person name="Riley R."/>
            <person name="LaButti K."/>
            <person name="Andreopoulos B."/>
            <person name="Lipzen A."/>
            <person name="Chen C."/>
            <person name="Yanf M."/>
            <person name="Daum C."/>
            <person name="Ng V."/>
            <person name="Clum A."/>
            <person name="Steindorff A."/>
            <person name="Ohm R."/>
            <person name="Martin F."/>
            <person name="Silar P."/>
            <person name="Natvig D."/>
            <person name="Lalanne C."/>
            <person name="Gautier V."/>
            <person name="Ament-velasquez S.L."/>
            <person name="Kruys A."/>
            <person name="Hutchinson M.I."/>
            <person name="Powell A.J."/>
            <person name="Barry K."/>
            <person name="Miller A.N."/>
            <person name="Grigoriev I.V."/>
            <person name="Debuchy R."/>
            <person name="Gladieux P."/>
            <person name="Thoren M.H."/>
            <person name="Johannesson H."/>
        </authorList>
    </citation>
    <scope>NUCLEOTIDE SEQUENCE</scope>
    <source>
        <strain evidence="11">SMH2392-1A</strain>
    </source>
</reference>
<protein>
    <recommendedName>
        <fullName evidence="2">ribonuclease T1</fullName>
        <ecNumber evidence="2">4.6.1.24</ecNumber>
    </recommendedName>
</protein>
<gene>
    <name evidence="11" type="ORF">B0T26DRAFT_694923</name>
</gene>
<dbReference type="GeneID" id="85324539"/>
<comment type="caution">
    <text evidence="11">The sequence shown here is derived from an EMBL/GenBank/DDBJ whole genome shotgun (WGS) entry which is preliminary data.</text>
</comment>
<dbReference type="EC" id="4.6.1.24" evidence="2"/>
<name>A0AA40E761_9PEZI</name>
<dbReference type="InterPro" id="IPR048269">
    <property type="entry name" value="RNase_U2"/>
</dbReference>
<dbReference type="Pfam" id="PF00545">
    <property type="entry name" value="Ribonuclease"/>
    <property type="match status" value="1"/>
</dbReference>
<dbReference type="InterPro" id="IPR000026">
    <property type="entry name" value="N1-like"/>
</dbReference>
<keyword evidence="3" id="KW-0540">Nuclease</keyword>
<evidence type="ECO:0000256" key="2">
    <source>
        <dbReference type="ARBA" id="ARBA00012549"/>
    </source>
</evidence>
<accession>A0AA40E761</accession>
<dbReference type="PIRSF" id="PIRSF037430">
    <property type="entry name" value="RNase_U2"/>
    <property type="match status" value="1"/>
</dbReference>
<feature type="chain" id="PRO_5041220814" description="ribonuclease T1" evidence="10">
    <location>
        <begin position="21"/>
        <end position="142"/>
    </location>
</feature>
<sequence>MARLLSAVLALISAVAVSAAAIPVDGTGHAAAGLETRATCVYTCGTICYWQSDITAAKNKGYSLHNSGSTLGGYPHVYNNYEGFSFPTASPWYEFPILSSFNVYTGGSPGPDRVIFDNNGAVDSLITHTGASGNNFVGCKKN</sequence>
<keyword evidence="4 10" id="KW-0732">Signal</keyword>
<organism evidence="11 12">
    <name type="scientific">Lasiosphaeria miniovina</name>
    <dbReference type="NCBI Taxonomy" id="1954250"/>
    <lineage>
        <taxon>Eukaryota</taxon>
        <taxon>Fungi</taxon>
        <taxon>Dikarya</taxon>
        <taxon>Ascomycota</taxon>
        <taxon>Pezizomycotina</taxon>
        <taxon>Sordariomycetes</taxon>
        <taxon>Sordariomycetidae</taxon>
        <taxon>Sordariales</taxon>
        <taxon>Lasiosphaeriaceae</taxon>
        <taxon>Lasiosphaeria</taxon>
    </lineage>
</organism>
<keyword evidence="6" id="KW-0378">Hydrolase</keyword>
<dbReference type="GO" id="GO:0003723">
    <property type="term" value="F:RNA binding"/>
    <property type="evidence" value="ECO:0007669"/>
    <property type="project" value="InterPro"/>
</dbReference>
<dbReference type="Gene3D" id="3.10.450.30">
    <property type="entry name" value="Microbial ribonucleases"/>
    <property type="match status" value="1"/>
</dbReference>
<dbReference type="PANTHER" id="PTHR42104">
    <property type="entry name" value="EXTRACELLULAR GUANYL-SPECIFIC RIBONUCLEASE RNTA (AFU_ORTHOLOGUE AFUA_4G03230)"/>
    <property type="match status" value="1"/>
</dbReference>
<evidence type="ECO:0000313" key="11">
    <source>
        <dbReference type="EMBL" id="KAK0727552.1"/>
    </source>
</evidence>
<keyword evidence="8" id="KW-0456">Lyase</keyword>
<dbReference type="RefSeq" id="XP_060300407.1">
    <property type="nucleotide sequence ID" value="XM_060441269.1"/>
</dbReference>
<evidence type="ECO:0000256" key="10">
    <source>
        <dbReference type="SAM" id="SignalP"/>
    </source>
</evidence>
<keyword evidence="12" id="KW-1185">Reference proteome</keyword>
<evidence type="ECO:0000256" key="7">
    <source>
        <dbReference type="ARBA" id="ARBA00023157"/>
    </source>
</evidence>
<keyword evidence="7" id="KW-1015">Disulfide bond</keyword>
<proteinExistence type="inferred from homology"/>
<dbReference type="GO" id="GO:0046589">
    <property type="term" value="F:ribonuclease T1 activity"/>
    <property type="evidence" value="ECO:0007669"/>
    <property type="project" value="UniProtKB-EC"/>
</dbReference>
<dbReference type="Proteomes" id="UP001172101">
    <property type="component" value="Unassembled WGS sequence"/>
</dbReference>
<evidence type="ECO:0000313" key="12">
    <source>
        <dbReference type="Proteomes" id="UP001172101"/>
    </source>
</evidence>
<evidence type="ECO:0000256" key="4">
    <source>
        <dbReference type="ARBA" id="ARBA00022729"/>
    </source>
</evidence>
<dbReference type="PANTHER" id="PTHR42104:SF1">
    <property type="entry name" value="EXTRACELLULAR GUANYL-SPECIFIC RIBONUCLEASE RNTA (AFU_ORTHOLOGUE AFUA_4G03230)"/>
    <property type="match status" value="1"/>
</dbReference>
<dbReference type="GO" id="GO:0016787">
    <property type="term" value="F:hydrolase activity"/>
    <property type="evidence" value="ECO:0007669"/>
    <property type="project" value="UniProtKB-KW"/>
</dbReference>
<evidence type="ECO:0000256" key="8">
    <source>
        <dbReference type="ARBA" id="ARBA00023239"/>
    </source>
</evidence>
<dbReference type="AlphaFoldDB" id="A0AA40E761"/>
<evidence type="ECO:0000256" key="5">
    <source>
        <dbReference type="ARBA" id="ARBA00022759"/>
    </source>
</evidence>
<evidence type="ECO:0000256" key="1">
    <source>
        <dbReference type="ARBA" id="ARBA00009006"/>
    </source>
</evidence>
<dbReference type="EMBL" id="JAUIRO010000002">
    <property type="protein sequence ID" value="KAK0727552.1"/>
    <property type="molecule type" value="Genomic_DNA"/>
</dbReference>
<evidence type="ECO:0000256" key="6">
    <source>
        <dbReference type="ARBA" id="ARBA00022801"/>
    </source>
</evidence>
<dbReference type="InterPro" id="IPR016191">
    <property type="entry name" value="Ribonuclease/ribotoxin"/>
</dbReference>
<dbReference type="CDD" id="cd00606">
    <property type="entry name" value="fungal_RNase"/>
    <property type="match status" value="1"/>
</dbReference>
<comment type="catalytic activity">
    <reaction evidence="9">
        <text>[RNA] containing guanosine + H2O = an [RNA fragment]-3'-guanosine-3'-phosphate + a 5'-hydroxy-ribonucleotide-3'-[RNA fragment].</text>
        <dbReference type="EC" id="4.6.1.24"/>
    </reaction>
</comment>